<dbReference type="Proteomes" id="UP001064632">
    <property type="component" value="Chromosome"/>
</dbReference>
<evidence type="ECO:0008006" key="4">
    <source>
        <dbReference type="Google" id="ProtNLM"/>
    </source>
</evidence>
<organism evidence="2 3">
    <name type="scientific">Tahibacter amnicola</name>
    <dbReference type="NCBI Taxonomy" id="2976241"/>
    <lineage>
        <taxon>Bacteria</taxon>
        <taxon>Pseudomonadati</taxon>
        <taxon>Pseudomonadota</taxon>
        <taxon>Gammaproteobacteria</taxon>
        <taxon>Lysobacterales</taxon>
        <taxon>Rhodanobacteraceae</taxon>
        <taxon>Tahibacter</taxon>
    </lineage>
</organism>
<gene>
    <name evidence="2" type="ORF">N4264_22125</name>
</gene>
<feature type="chain" id="PRO_5046840448" description="Secreted protein" evidence="1">
    <location>
        <begin position="33"/>
        <end position="228"/>
    </location>
</feature>
<reference evidence="2" key="1">
    <citation type="submission" date="2022-09" db="EMBL/GenBank/DDBJ databases">
        <title>Tahibacter sp. nov., isolated from a fresh water.</title>
        <authorList>
            <person name="Baek J.H."/>
            <person name="Lee J.K."/>
            <person name="Kim J.M."/>
            <person name="Jeon C.O."/>
        </authorList>
    </citation>
    <scope>NUCLEOTIDE SEQUENCE</scope>
    <source>
        <strain evidence="2">W38</strain>
    </source>
</reference>
<accession>A0ABY6BBG9</accession>
<evidence type="ECO:0000313" key="3">
    <source>
        <dbReference type="Proteomes" id="UP001064632"/>
    </source>
</evidence>
<protein>
    <recommendedName>
        <fullName evidence="4">Secreted protein</fullName>
    </recommendedName>
</protein>
<keyword evidence="3" id="KW-1185">Reference proteome</keyword>
<feature type="signal peptide" evidence="1">
    <location>
        <begin position="1"/>
        <end position="32"/>
    </location>
</feature>
<evidence type="ECO:0000256" key="1">
    <source>
        <dbReference type="SAM" id="SignalP"/>
    </source>
</evidence>
<proteinExistence type="predicted"/>
<sequence length="228" mass="22489">MSTFRSSRTRRLLAVSALTLAAAGAFPSSVFAQATGNVDVDINLQGGVTILYYYSAVDVNINLTDVVGSLAGCSGSGDVSCSQGPAAAAVTAVPTPAVSPTELVANFNISPPALGFNAASLPLVLQNVWAVRAVGGGANTTVAVAGGAGTTLAGPTAGTSIGLSGFQVQSGAAGPASSIQFPDPGLVNARSGDVRMSLNLTSATQLGMYSTTAGSNTDVNFTLTVTNT</sequence>
<name>A0ABY6BBG9_9GAMM</name>
<evidence type="ECO:0000313" key="2">
    <source>
        <dbReference type="EMBL" id="UXI67403.1"/>
    </source>
</evidence>
<dbReference type="RefSeq" id="WP_261694373.1">
    <property type="nucleotide sequence ID" value="NZ_CP104694.1"/>
</dbReference>
<keyword evidence="1" id="KW-0732">Signal</keyword>
<dbReference type="EMBL" id="CP104694">
    <property type="protein sequence ID" value="UXI67403.1"/>
    <property type="molecule type" value="Genomic_DNA"/>
</dbReference>